<evidence type="ECO:0000313" key="1">
    <source>
        <dbReference type="EMBL" id="QSI78337.1"/>
    </source>
</evidence>
<protein>
    <submittedName>
        <fullName evidence="1">DUF3619 family protein</fullName>
    </submittedName>
</protein>
<sequence length="126" mass="13832">MNTEDIIAKRIVATLDRSLSGLGPQVETRLQLARRAALEHQRARTSGLSLAGVSRTVTDLWNTHSRLAMVTLTAILMLVAADTLRDSVMSSELEEVDSALLSDDLPIDAYLDHGFDRWLKPDDSAS</sequence>
<dbReference type="RefSeq" id="WP_172203827.1">
    <property type="nucleotide sequence ID" value="NZ_CP071060.1"/>
</dbReference>
<keyword evidence="2" id="KW-1185">Reference proteome</keyword>
<organism evidence="1 2">
    <name type="scientific">Niveibacterium microcysteis</name>
    <dbReference type="NCBI Taxonomy" id="2811415"/>
    <lineage>
        <taxon>Bacteria</taxon>
        <taxon>Pseudomonadati</taxon>
        <taxon>Pseudomonadota</taxon>
        <taxon>Betaproteobacteria</taxon>
        <taxon>Rhodocyclales</taxon>
        <taxon>Rhodocyclaceae</taxon>
        <taxon>Niveibacterium</taxon>
    </lineage>
</organism>
<dbReference type="EMBL" id="CP071060">
    <property type="protein sequence ID" value="QSI78337.1"/>
    <property type="molecule type" value="Genomic_DNA"/>
</dbReference>
<name>A0ABX7M9C6_9RHOO</name>
<reference evidence="1 2" key="1">
    <citation type="submission" date="2021-02" db="EMBL/GenBank/DDBJ databases">
        <title>Niveibacterium changnyeongensis HC41.</title>
        <authorList>
            <person name="Kang M."/>
        </authorList>
    </citation>
    <scope>NUCLEOTIDE SEQUENCE [LARGE SCALE GENOMIC DNA]</scope>
    <source>
        <strain evidence="1 2">HC41</strain>
    </source>
</reference>
<gene>
    <name evidence="1" type="ORF">JY500_06830</name>
</gene>
<accession>A0ABX7M9C6</accession>
<dbReference type="InterPro" id="IPR022064">
    <property type="entry name" value="DUF3619"/>
</dbReference>
<evidence type="ECO:0000313" key="2">
    <source>
        <dbReference type="Proteomes" id="UP000663570"/>
    </source>
</evidence>
<dbReference type="Proteomes" id="UP000663570">
    <property type="component" value="Chromosome"/>
</dbReference>
<proteinExistence type="predicted"/>
<dbReference type="Pfam" id="PF12279">
    <property type="entry name" value="DUF3619"/>
    <property type="match status" value="1"/>
</dbReference>